<reference evidence="1" key="1">
    <citation type="submission" date="2002-07" db="EMBL/GenBank/DDBJ databases">
        <title>Oryza sativa nipponbare(GA3) genomic DNA, chromosome 9, BAC clone:OJ1118_B06.</title>
        <authorList>
            <person name="Sasaki T."/>
            <person name="Matsumoto T."/>
            <person name="Hattori M."/>
            <person name="Sakaki Y."/>
            <person name="Katayose Y."/>
        </authorList>
    </citation>
    <scope>NUCLEOTIDE SEQUENCE</scope>
</reference>
<accession>Q6K492</accession>
<gene>
    <name evidence="1" type="ORF">OJ1118_B06.7</name>
    <name evidence="2" type="ORF">OJ1595_D08.28</name>
</gene>
<dbReference type="AlphaFoldDB" id="Q6K492"/>
<evidence type="ECO:0000313" key="2">
    <source>
        <dbReference type="EMBL" id="BAD22277.1"/>
    </source>
</evidence>
<protein>
    <submittedName>
        <fullName evidence="2">Uncharacterized protein</fullName>
    </submittedName>
</protein>
<evidence type="ECO:0000313" key="1">
    <source>
        <dbReference type="EMBL" id="BAD22224.1"/>
    </source>
</evidence>
<evidence type="ECO:0000313" key="3">
    <source>
        <dbReference type="Proteomes" id="UP000000763"/>
    </source>
</evidence>
<name>Q6K492_ORYSJ</name>
<proteinExistence type="predicted"/>
<dbReference type="EMBL" id="AP005555">
    <property type="protein sequence ID" value="BAD22224.1"/>
    <property type="molecule type" value="Genomic_DNA"/>
</dbReference>
<dbReference type="Proteomes" id="UP000000763">
    <property type="component" value="Chromosome 9"/>
</dbReference>
<organism evidence="2 3">
    <name type="scientific">Oryza sativa subsp. japonica</name>
    <name type="common">Rice</name>
    <dbReference type="NCBI Taxonomy" id="39947"/>
    <lineage>
        <taxon>Eukaryota</taxon>
        <taxon>Viridiplantae</taxon>
        <taxon>Streptophyta</taxon>
        <taxon>Embryophyta</taxon>
        <taxon>Tracheophyta</taxon>
        <taxon>Spermatophyta</taxon>
        <taxon>Magnoliopsida</taxon>
        <taxon>Liliopsida</taxon>
        <taxon>Poales</taxon>
        <taxon>Poaceae</taxon>
        <taxon>BOP clade</taxon>
        <taxon>Oryzoideae</taxon>
        <taxon>Oryzeae</taxon>
        <taxon>Oryzinae</taxon>
        <taxon>Oryza</taxon>
        <taxon>Oryza sativa</taxon>
    </lineage>
</organism>
<reference evidence="3" key="3">
    <citation type="journal article" date="2005" name="Nature">
        <title>The map-based sequence of the rice genome.</title>
        <authorList>
            <consortium name="International rice genome sequencing project (IRGSP)"/>
            <person name="Matsumoto T."/>
            <person name="Wu J."/>
            <person name="Kanamori H."/>
            <person name="Katayose Y."/>
            <person name="Fujisawa M."/>
            <person name="Namiki N."/>
            <person name="Mizuno H."/>
            <person name="Yamamoto K."/>
            <person name="Antonio B.A."/>
            <person name="Baba T."/>
            <person name="Sakata K."/>
            <person name="Nagamura Y."/>
            <person name="Aoki H."/>
            <person name="Arikawa K."/>
            <person name="Arita K."/>
            <person name="Bito T."/>
            <person name="Chiden Y."/>
            <person name="Fujitsuka N."/>
            <person name="Fukunaka R."/>
            <person name="Hamada M."/>
            <person name="Harada C."/>
            <person name="Hayashi A."/>
            <person name="Hijishita S."/>
            <person name="Honda M."/>
            <person name="Hosokawa S."/>
            <person name="Ichikawa Y."/>
            <person name="Idonuma A."/>
            <person name="Iijima M."/>
            <person name="Ikeda M."/>
            <person name="Ikeno M."/>
            <person name="Ito K."/>
            <person name="Ito S."/>
            <person name="Ito T."/>
            <person name="Ito Y."/>
            <person name="Ito Y."/>
            <person name="Iwabuchi A."/>
            <person name="Kamiya K."/>
            <person name="Karasawa W."/>
            <person name="Kurita K."/>
            <person name="Katagiri S."/>
            <person name="Kikuta A."/>
            <person name="Kobayashi H."/>
            <person name="Kobayashi N."/>
            <person name="Machita K."/>
            <person name="Maehara T."/>
            <person name="Masukawa M."/>
            <person name="Mizubayashi T."/>
            <person name="Mukai Y."/>
            <person name="Nagasaki H."/>
            <person name="Nagata Y."/>
            <person name="Naito S."/>
            <person name="Nakashima M."/>
            <person name="Nakama Y."/>
            <person name="Nakamichi Y."/>
            <person name="Nakamura M."/>
            <person name="Meguro A."/>
            <person name="Negishi M."/>
            <person name="Ohta I."/>
            <person name="Ohta T."/>
            <person name="Okamoto M."/>
            <person name="Ono N."/>
            <person name="Saji S."/>
            <person name="Sakaguchi M."/>
            <person name="Sakai K."/>
            <person name="Shibata M."/>
            <person name="Shimokawa T."/>
            <person name="Song J."/>
            <person name="Takazaki Y."/>
            <person name="Terasawa K."/>
            <person name="Tsugane M."/>
            <person name="Tsuji K."/>
            <person name="Ueda S."/>
            <person name="Waki K."/>
            <person name="Yamagata H."/>
            <person name="Yamamoto M."/>
            <person name="Yamamoto S."/>
            <person name="Yamane H."/>
            <person name="Yoshiki S."/>
            <person name="Yoshihara R."/>
            <person name="Yukawa K."/>
            <person name="Zhong H."/>
            <person name="Yano M."/>
            <person name="Yuan Q."/>
            <person name="Ouyang S."/>
            <person name="Liu J."/>
            <person name="Jones K.M."/>
            <person name="Gansberger K."/>
            <person name="Moffat K."/>
            <person name="Hill J."/>
            <person name="Bera J."/>
            <person name="Fadrosh D."/>
            <person name="Jin S."/>
            <person name="Johri S."/>
            <person name="Kim M."/>
            <person name="Overton L."/>
            <person name="Reardon M."/>
            <person name="Tsitrin T."/>
            <person name="Vuong H."/>
            <person name="Weaver B."/>
            <person name="Ciecko A."/>
            <person name="Tallon L."/>
            <person name="Jackson J."/>
            <person name="Pai G."/>
            <person name="Aken S.V."/>
            <person name="Utterback T."/>
            <person name="Reidmuller S."/>
            <person name="Feldblyum T."/>
            <person name="Hsiao J."/>
            <person name="Zismann V."/>
            <person name="Iobst S."/>
            <person name="de Vazeille A.R."/>
            <person name="Buell C.R."/>
            <person name="Ying K."/>
            <person name="Li Y."/>
            <person name="Lu T."/>
            <person name="Huang Y."/>
            <person name="Zhao Q."/>
            <person name="Feng Q."/>
            <person name="Zhang L."/>
            <person name="Zhu J."/>
            <person name="Weng Q."/>
            <person name="Mu J."/>
            <person name="Lu Y."/>
            <person name="Fan D."/>
            <person name="Liu Y."/>
            <person name="Guan J."/>
            <person name="Zhang Y."/>
            <person name="Yu S."/>
            <person name="Liu X."/>
            <person name="Zhang Y."/>
            <person name="Hong G."/>
            <person name="Han B."/>
            <person name="Choisne N."/>
            <person name="Demange N."/>
            <person name="Orjeda G."/>
            <person name="Samain S."/>
            <person name="Cattolico L."/>
            <person name="Pelletier E."/>
            <person name="Couloux A."/>
            <person name="Segurens B."/>
            <person name="Wincker P."/>
            <person name="D'Hont A."/>
            <person name="Scarpelli C."/>
            <person name="Weissenbach J."/>
            <person name="Salanoubat M."/>
            <person name="Quetier F."/>
            <person name="Yu Y."/>
            <person name="Kim H.R."/>
            <person name="Rambo T."/>
            <person name="Currie J."/>
            <person name="Collura K."/>
            <person name="Luo M."/>
            <person name="Yang T."/>
            <person name="Ammiraju J.S.S."/>
            <person name="Engler F."/>
            <person name="Soderlund C."/>
            <person name="Wing R.A."/>
            <person name="Palmer L.E."/>
            <person name="de la Bastide M."/>
            <person name="Spiegel L."/>
            <person name="Nascimento L."/>
            <person name="Zutavern T."/>
            <person name="O'Shaughnessy A."/>
            <person name="Dike S."/>
            <person name="Dedhia N."/>
            <person name="Preston R."/>
            <person name="Balija V."/>
            <person name="McCombie W.R."/>
            <person name="Chow T."/>
            <person name="Chen H."/>
            <person name="Chung M."/>
            <person name="Chen C."/>
            <person name="Shaw J."/>
            <person name="Wu H."/>
            <person name="Hsiao K."/>
            <person name="Chao Y."/>
            <person name="Chu M."/>
            <person name="Cheng C."/>
            <person name="Hour A."/>
            <person name="Lee P."/>
            <person name="Lin S."/>
            <person name="Lin Y."/>
            <person name="Liou J."/>
            <person name="Liu S."/>
            <person name="Hsing Y."/>
            <person name="Raghuvanshi S."/>
            <person name="Mohanty A."/>
            <person name="Bharti A.K."/>
            <person name="Gaur A."/>
            <person name="Gupta V."/>
            <person name="Kumar D."/>
            <person name="Ravi V."/>
            <person name="Vij S."/>
            <person name="Kapur A."/>
            <person name="Khurana P."/>
            <person name="Khurana P."/>
            <person name="Khurana J.P."/>
            <person name="Tyagi A.K."/>
            <person name="Gaikwad K."/>
            <person name="Singh A."/>
            <person name="Dalal V."/>
            <person name="Srivastava S."/>
            <person name="Dixit A."/>
            <person name="Pal A.K."/>
            <person name="Ghazi I.A."/>
            <person name="Yadav M."/>
            <person name="Pandit A."/>
            <person name="Bhargava A."/>
            <person name="Sureshbabu K."/>
            <person name="Batra K."/>
            <person name="Sharma T.R."/>
            <person name="Mohapatra T."/>
            <person name="Singh N.K."/>
            <person name="Messing J."/>
            <person name="Nelson A.B."/>
            <person name="Fuks G."/>
            <person name="Kavchok S."/>
            <person name="Keizer G."/>
            <person name="Linton E."/>
            <person name="Llaca V."/>
            <person name="Song R."/>
            <person name="Tanyolac B."/>
            <person name="Young S."/>
            <person name="Ho-Il K."/>
            <person name="Hahn J.H."/>
            <person name="Sangsakoo G."/>
            <person name="Vanavichit A."/>
            <person name="de Mattos Luiz.A.T."/>
            <person name="Zimmer P.D."/>
            <person name="Malone G."/>
            <person name="Dellagostin O."/>
            <person name="de Oliveira A.C."/>
            <person name="Bevan M."/>
            <person name="Bancroft I."/>
            <person name="Minx P."/>
            <person name="Cordum H."/>
            <person name="Wilson R."/>
            <person name="Cheng Z."/>
            <person name="Jin W."/>
            <person name="Jiang J."/>
            <person name="Leong S.A."/>
            <person name="Iwama H."/>
            <person name="Gojobori T."/>
            <person name="Itoh T."/>
            <person name="Niimura Y."/>
            <person name="Fujii Y."/>
            <person name="Habara T."/>
            <person name="Sakai H."/>
            <person name="Sato Y."/>
            <person name="Wilson G."/>
            <person name="Kumar K."/>
            <person name="McCouch S."/>
            <person name="Juretic N."/>
            <person name="Hoen D."/>
            <person name="Wright S."/>
            <person name="Bruskiewich R."/>
            <person name="Bureau T."/>
            <person name="Miyao A."/>
            <person name="Hirochika H."/>
            <person name="Nishikawa T."/>
            <person name="Kadowaki K."/>
            <person name="Sugiura M."/>
            <person name="Burr B."/>
            <person name="Sasaki T."/>
        </authorList>
    </citation>
    <scope>NUCLEOTIDE SEQUENCE [LARGE SCALE GENOMIC DNA]</scope>
    <source>
        <strain evidence="3">cv. Nipponbare</strain>
    </source>
</reference>
<dbReference type="EMBL" id="AP005574">
    <property type="protein sequence ID" value="BAD22277.1"/>
    <property type="molecule type" value="Genomic_DNA"/>
</dbReference>
<reference evidence="3" key="4">
    <citation type="journal article" date="2008" name="Nucleic Acids Res.">
        <title>The rice annotation project database (RAP-DB): 2008 update.</title>
        <authorList>
            <consortium name="The rice annotation project (RAP)"/>
        </authorList>
    </citation>
    <scope>GENOME REANNOTATION</scope>
    <source>
        <strain evidence="3">cv. Nipponbare</strain>
    </source>
</reference>
<reference evidence="2" key="2">
    <citation type="submission" date="2002-07" db="EMBL/GenBank/DDBJ databases">
        <title>Oryza sativa nipponbare(GA3) genomic DNA, chromosome 9, BAC clone:OJ1595_D08.</title>
        <authorList>
            <person name="Sasaki T."/>
            <person name="Matsumoto T."/>
            <person name="Hattori M."/>
            <person name="Sakaki Y."/>
            <person name="Katayose Y."/>
        </authorList>
    </citation>
    <scope>NUCLEOTIDE SEQUENCE</scope>
</reference>
<sequence length="70" mass="7729">MEVRRLGACLAPLPVAMFVRSIVSLGQWWIYYGVVLPPEDAAPDVNKEEGGVHLVINRWARLHGGSTEIS</sequence>